<evidence type="ECO:0000313" key="4">
    <source>
        <dbReference type="Proteomes" id="UP000799429"/>
    </source>
</evidence>
<dbReference type="InterPro" id="IPR013087">
    <property type="entry name" value="Znf_C2H2_type"/>
</dbReference>
<keyword evidence="1" id="KW-0479">Metal-binding</keyword>
<feature type="domain" description="C2H2-type" evidence="2">
    <location>
        <begin position="40"/>
        <end position="63"/>
    </location>
</feature>
<sequence length="85" mass="10371">MKVKMPNSAIFQCAACKTTFKRRWNLRQHEKTHLLERTRYKCDEQDCTKSFLRKEELTRHINTVSNVCRDKQQTKYNIFLLYRSI</sequence>
<dbReference type="InterPro" id="IPR036236">
    <property type="entry name" value="Znf_C2H2_sf"/>
</dbReference>
<evidence type="ECO:0000256" key="1">
    <source>
        <dbReference type="PROSITE-ProRule" id="PRU00042"/>
    </source>
</evidence>
<dbReference type="SMART" id="SM00355">
    <property type="entry name" value="ZnF_C2H2"/>
    <property type="match status" value="2"/>
</dbReference>
<dbReference type="AlphaFoldDB" id="A0A9P4S2H1"/>
<dbReference type="Proteomes" id="UP000799429">
    <property type="component" value="Unassembled WGS sequence"/>
</dbReference>
<dbReference type="OrthoDB" id="3939040at2759"/>
<feature type="domain" description="C2H2-type" evidence="2">
    <location>
        <begin position="11"/>
        <end position="38"/>
    </location>
</feature>
<dbReference type="SUPFAM" id="SSF57667">
    <property type="entry name" value="beta-beta-alpha zinc fingers"/>
    <property type="match status" value="1"/>
</dbReference>
<proteinExistence type="predicted"/>
<gene>
    <name evidence="3" type="ORF">M501DRAFT_605305</name>
</gene>
<dbReference type="GO" id="GO:0008270">
    <property type="term" value="F:zinc ion binding"/>
    <property type="evidence" value="ECO:0007669"/>
    <property type="project" value="UniProtKB-KW"/>
</dbReference>
<protein>
    <recommendedName>
        <fullName evidence="2">C2H2-type domain-containing protein</fullName>
    </recommendedName>
</protein>
<dbReference type="Gene3D" id="3.30.160.60">
    <property type="entry name" value="Classic Zinc Finger"/>
    <property type="match status" value="2"/>
</dbReference>
<reference evidence="3" key="1">
    <citation type="journal article" date="2020" name="Stud. Mycol.">
        <title>101 Dothideomycetes genomes: a test case for predicting lifestyles and emergence of pathogens.</title>
        <authorList>
            <person name="Haridas S."/>
            <person name="Albert R."/>
            <person name="Binder M."/>
            <person name="Bloem J."/>
            <person name="Labutti K."/>
            <person name="Salamov A."/>
            <person name="Andreopoulos B."/>
            <person name="Baker S."/>
            <person name="Barry K."/>
            <person name="Bills G."/>
            <person name="Bluhm B."/>
            <person name="Cannon C."/>
            <person name="Castanera R."/>
            <person name="Culley D."/>
            <person name="Daum C."/>
            <person name="Ezra D."/>
            <person name="Gonzalez J."/>
            <person name="Henrissat B."/>
            <person name="Kuo A."/>
            <person name="Liang C."/>
            <person name="Lipzen A."/>
            <person name="Lutzoni F."/>
            <person name="Magnuson J."/>
            <person name="Mondo S."/>
            <person name="Nolan M."/>
            <person name="Ohm R."/>
            <person name="Pangilinan J."/>
            <person name="Park H.-J."/>
            <person name="Ramirez L."/>
            <person name="Alfaro M."/>
            <person name="Sun H."/>
            <person name="Tritt A."/>
            <person name="Yoshinaga Y."/>
            <person name="Zwiers L.-H."/>
            <person name="Turgeon B."/>
            <person name="Goodwin S."/>
            <person name="Spatafora J."/>
            <person name="Crous P."/>
            <person name="Grigoriev I."/>
        </authorList>
    </citation>
    <scope>NUCLEOTIDE SEQUENCE</scope>
    <source>
        <strain evidence="3">CBS 101060</strain>
    </source>
</reference>
<dbReference type="Pfam" id="PF00096">
    <property type="entry name" value="zf-C2H2"/>
    <property type="match status" value="2"/>
</dbReference>
<accession>A0A9P4S2H1</accession>
<evidence type="ECO:0000313" key="3">
    <source>
        <dbReference type="EMBL" id="KAF2834186.1"/>
    </source>
</evidence>
<evidence type="ECO:0000259" key="2">
    <source>
        <dbReference type="PROSITE" id="PS50157"/>
    </source>
</evidence>
<keyword evidence="4" id="KW-1185">Reference proteome</keyword>
<keyword evidence="1" id="KW-0863">Zinc-finger</keyword>
<name>A0A9P4S2H1_9PEZI</name>
<keyword evidence="1" id="KW-0862">Zinc</keyword>
<dbReference type="PROSITE" id="PS50157">
    <property type="entry name" value="ZINC_FINGER_C2H2_2"/>
    <property type="match status" value="2"/>
</dbReference>
<dbReference type="PROSITE" id="PS00028">
    <property type="entry name" value="ZINC_FINGER_C2H2_1"/>
    <property type="match status" value="1"/>
</dbReference>
<dbReference type="EMBL" id="MU006126">
    <property type="protein sequence ID" value="KAF2834186.1"/>
    <property type="molecule type" value="Genomic_DNA"/>
</dbReference>
<comment type="caution">
    <text evidence="3">The sequence shown here is derived from an EMBL/GenBank/DDBJ whole genome shotgun (WGS) entry which is preliminary data.</text>
</comment>
<organism evidence="3 4">
    <name type="scientific">Patellaria atrata CBS 101060</name>
    <dbReference type="NCBI Taxonomy" id="1346257"/>
    <lineage>
        <taxon>Eukaryota</taxon>
        <taxon>Fungi</taxon>
        <taxon>Dikarya</taxon>
        <taxon>Ascomycota</taxon>
        <taxon>Pezizomycotina</taxon>
        <taxon>Dothideomycetes</taxon>
        <taxon>Dothideomycetes incertae sedis</taxon>
        <taxon>Patellariales</taxon>
        <taxon>Patellariaceae</taxon>
        <taxon>Patellaria</taxon>
    </lineage>
</organism>